<protein>
    <submittedName>
        <fullName evidence="1">Uncharacterized protein</fullName>
    </submittedName>
</protein>
<dbReference type="EMBL" id="BARU01033240">
    <property type="protein sequence ID" value="GAH65147.1"/>
    <property type="molecule type" value="Genomic_DNA"/>
</dbReference>
<reference evidence="1" key="1">
    <citation type="journal article" date="2014" name="Front. Microbiol.">
        <title>High frequency of phylogenetically diverse reductive dehalogenase-homologous genes in deep subseafloor sedimentary metagenomes.</title>
        <authorList>
            <person name="Kawai M."/>
            <person name="Futagami T."/>
            <person name="Toyoda A."/>
            <person name="Takaki Y."/>
            <person name="Nishi S."/>
            <person name="Hori S."/>
            <person name="Arai W."/>
            <person name="Tsubouchi T."/>
            <person name="Morono Y."/>
            <person name="Uchiyama I."/>
            <person name="Ito T."/>
            <person name="Fujiyama A."/>
            <person name="Inagaki F."/>
            <person name="Takami H."/>
        </authorList>
    </citation>
    <scope>NUCLEOTIDE SEQUENCE</scope>
    <source>
        <strain evidence="1">Expedition CK06-06</strain>
    </source>
</reference>
<evidence type="ECO:0000313" key="1">
    <source>
        <dbReference type="EMBL" id="GAH65147.1"/>
    </source>
</evidence>
<gene>
    <name evidence="1" type="ORF">S03H2_52331</name>
</gene>
<dbReference type="AlphaFoldDB" id="X1H6Y0"/>
<accession>X1H6Y0</accession>
<organism evidence="1">
    <name type="scientific">marine sediment metagenome</name>
    <dbReference type="NCBI Taxonomy" id="412755"/>
    <lineage>
        <taxon>unclassified sequences</taxon>
        <taxon>metagenomes</taxon>
        <taxon>ecological metagenomes</taxon>
    </lineage>
</organism>
<comment type="caution">
    <text evidence="1">The sequence shown here is derived from an EMBL/GenBank/DDBJ whole genome shotgun (WGS) entry which is preliminary data.</text>
</comment>
<sequence>MIKIDPEFSKYFIEIYAVANTPTYLYRQFRSKEIIRDLANRYLEEDLINYIKKIDSRQDPSISDVANAYAVSVAITFKNSEKVKKLLQSYQFKRLEWISHIIQIWKDTEIPTISFDFNAEIKKIDYEIDMSSSKSTNTVKKVRLKND</sequence>
<name>X1H6Y0_9ZZZZ</name>
<proteinExistence type="predicted"/>